<comment type="caution">
    <text evidence="1">The sequence shown here is derived from an EMBL/GenBank/DDBJ whole genome shotgun (WGS) entry which is preliminary data.</text>
</comment>
<sequence>MAEEQTQEQIDIEALKKESRERSFEAIPLQSESIIRKFMKAGLISLAIGFGAKKYAKDYADILTIGGTALSMYALNQDEDYSGDTMALGALFGIKYGSKAGISFLRNNPEKLSVFANHLKRADEIKRNFQFAQFGISSHFGQSFKETAYRLYQDAETESNVKAIGRFVHTTAATIASGVSNIFQNDNGIVGGIEDLFKRVSNNPAIQSYRKNVLSGEFDSLGKVARKMLEHTGVSYSDEEWSLVGFQKIKNMFSQGIFRSHSDTIRGIKQDYKDFEKEFRLFKKLQTIEESTLFQDIAGMFTEITKDGTFTVRKNRILNSDFNFNGTLQELAKRFEQEQLSRMSENKYRQLRNKAQLFEKWIKGKIPNGDEFLSHVKATDEKDFSYEDMYKLYFADKSRKALSELDRDTREHILSGKNKLFKTVSELDQDTLLPKDYIDGFNHYELLKGFKFTNVVEKNKSLGFLDKTSFDMKLATYRFGQSIESLFPSYYAPHSVFMNGMIRTWTPTGVIDTTSLMKEHIGQNILQLQSRINKSGQDDLLEMVFKKQYISEAISSNLDEQIASMPKSVRKRFNELPDDSKLDFLENKGQKLKDAYLGVGKTPPKIATTSEFVTKEGSYKLYFQKHLLAATKEDTRVLKQNAKIDYSLQDIWNGKGIKGKLNRFLRSDFNFTPFRYDIGDGTKKGGFRLVHAQDGMYHEDDTILQAVYNRASKLTKGKIKEVKPYMPEADIFDITNANKSVEQAFERIGDNIADQILMVQGIHYSDAANQEIMNAFYRQGFGQYIKLNIEDVERKVATILMKEKDKDPEAIQLIQVIKAARERSAKIFKQLDGNSSPKELEKVIYKFTDNFTNMLETIHSSSKYQEIISKYPESNADNIFNSLQNKVTLVNDIIDLIEKNKGSGAGIVQLFEDDIKQYPEWAQNLYRGIFQDLYPAIRKSIAQHLEVAGDESELHGILKQIEVPHAEMKIFEQISKARKKFRDDFFNDDHFKINQGTETFQSSMWKKLKDAGKNPEEATSNPLYTPMQLLKGNRYAEVLLDDNFDQKTFEQFTKNLTTGREISVDSIKKQYSYYKEVNELYTSSMLSNRKLKNPIAPGSLIRKLSAIERASYIGNEQTNASSVILKDSLEFHKNLRETLHDLKRWMINTVTFQKEKRQKTERILNKAMEDFKKTKDTVLSKEFLNTQSSIGAFSKIPTNKLQDALETLGVSRTMAGKSFITHRLLPMMVAYSAYQAIDSFTDALLPDWMPIVGQGGITGTLAKGVAYGIWGSQALMNVTGISSAFRWLDDKTDGAISSATGNFLVGDSEETYDVLFNGKAVRVNKNRFWNTAGRQSFLGEEFDQYRPHVLYTLMNPSTGVHAHGDGYLDKWSKFFRKDFVITRYPWIMLDPYREERIAYEKYGAIYPKTQQLFVDIPVFGHLLSNTLGEIIKPTQYIGEDRWRIDDDVMINPRHKDGDPSSAPFMKFYDSNGMFNVRAYLRSGFEAIEDLKTWAGLPGFAFGKMTELVFGKENPYEQKVTLQSLTDHVSVYSDYDKYKLGGFFETTEPIRRLIDKPDNVGMIHINPLRQKLPYWMPDYYKKGNNPYMTMAYGSYIMPSGDFNQTINHINTKNQNLNRFRILSMIAPNTKEFEEMRNRVMNKEDLLSDEERTHYYESLAYAEQHNTRLYQNEYVKAKDIIEKEITIAEKLTPYEFIGTDRVRYKLDTVEHDFNKLTARYGRTKASKLMATLNSQFEEGQTYQFKISQNASFSGGIDNEGDFFRIDHASVSDELNLGNSGYRQDRTGWLLAAPFNRFRNNAMPMAFEKLFGVKDPYTEWATETVHSPYFRDWDDPMESFIAPFYNLSANSSITAAAFRMNSQQVFEQSNATTNVFGMMSTLGFAKSIMNGTINLFSGSSVNRSNEYETETEIGDLMEQMKYANGQKSIYNITGKEYLANYKKMVNEQDAVFLKDLLNVQNENKRKKILSTGNERLQTVLKAVWNRQQQVLTNENIYENTSMQAPTSINTHGVEFTKNQSALKNRIKKQLGVEYSKLDAKRQGLINSYMGGVSTQEERFIRKKAFEQYHQADVTTRSTIYHQGNINISTYY</sequence>
<protein>
    <submittedName>
        <fullName evidence="1">Uncharacterized protein</fullName>
    </submittedName>
</protein>
<organism evidence="1 2">
    <name type="scientific">Fusobacterium necrophorum subsp. funduliforme</name>
    <dbReference type="NCBI Taxonomy" id="143387"/>
    <lineage>
        <taxon>Bacteria</taxon>
        <taxon>Fusobacteriati</taxon>
        <taxon>Fusobacteriota</taxon>
        <taxon>Fusobacteriia</taxon>
        <taxon>Fusobacteriales</taxon>
        <taxon>Fusobacteriaceae</taxon>
        <taxon>Fusobacterium</taxon>
    </lineage>
</organism>
<evidence type="ECO:0000313" key="1">
    <source>
        <dbReference type="EMBL" id="KYL05342.1"/>
    </source>
</evidence>
<dbReference type="Proteomes" id="UP000075816">
    <property type="component" value="Unassembled WGS sequence"/>
</dbReference>
<proteinExistence type="predicted"/>
<reference evidence="1 2" key="1">
    <citation type="submission" date="2016-03" db="EMBL/GenBank/DDBJ databases">
        <title>Comparative genomics of human isolates of Fusobacterium necrophorum.</title>
        <authorList>
            <person name="Jensen A."/>
            <person name="Bank S."/>
            <person name="Andersen P.S."/>
            <person name="Kristensen L.H."/>
            <person name="Prag J."/>
        </authorList>
    </citation>
    <scope>NUCLEOTIDE SEQUENCE [LARGE SCALE GENOMIC DNA]</scope>
    <source>
        <strain evidence="1 2">LS_1264</strain>
    </source>
</reference>
<gene>
    <name evidence="1" type="ORF">A2J07_00980</name>
</gene>
<dbReference type="EMBL" id="LVEA01000001">
    <property type="protein sequence ID" value="KYL05342.1"/>
    <property type="molecule type" value="Genomic_DNA"/>
</dbReference>
<evidence type="ECO:0000313" key="2">
    <source>
        <dbReference type="Proteomes" id="UP000075816"/>
    </source>
</evidence>
<name>A0A161QWL2_9FUSO</name>
<accession>A0A161QWL2</accession>
<dbReference type="RefSeq" id="WP_062680917.1">
    <property type="nucleotide sequence ID" value="NZ_LVEA01000001.1"/>
</dbReference>